<dbReference type="Gene3D" id="3.40.50.1820">
    <property type="entry name" value="alpha/beta hydrolase"/>
    <property type="match status" value="1"/>
</dbReference>
<dbReference type="InterPro" id="IPR012908">
    <property type="entry name" value="PGAP1-ab_dom-like"/>
</dbReference>
<evidence type="ECO:0000256" key="1">
    <source>
        <dbReference type="ARBA" id="ARBA00003496"/>
    </source>
</evidence>
<sequence>MEDYDDNKLSPSTSRSSTLITPSPPQAERLPAKRSGFARHFTVPAFSGREKSPTPSTASAPQASRTDANTKGPFGLTTVFHPPKAEDLLAHVVFVHGLGGGSEHTWTKDDVFWPRDLLPMQDPFQNVAIHSFGFDSDFKKSSTLNINDFSKSLLNSTLNNPSMRDTRAPIIIVCHSMGGLVTKRAFILSRQTPIYEEVAARIKAIVFIATPHTGSNLAGILDKLLRMSSGLKPYLEDLGRNSDVVRSINAEFPSHSVDLMLYSFYETKPLTVGGLREVMIVPKVDAILNYPHEQSSLLYGDHRSICKFSSVQDSNFVAVWQAVAACIAKLQKQQTRRPPSLLSQSNDDLSRYLNIWEPPVDDFYRVKSDRLPGSCQWLSDNPSYQGWLGASTSKMYWLRGPPGCGKSYAAGCAIEGLETQHKRCCYYFFVYGDRTRSLMESFLLSMTWQMAALYPEIQRRILRICSRDPGVAKSGDHRTLLRKFWEQGILQSGIGEETYWVIDAFDECRHGQELAKFLLRAEEKSRGMIKIFITTRSAYADYHIPDSRVLGHDINTDDIQSDIARYLNAHTFEAPGASLAERDSLRALILSKSNGCFLWVILVLENLRKIVGTQARLRALEELPPGMDQLYARIVRAMSDKERAISKTILTWVSLAIRPLTTAELKHVIERLAMDEVEDIEILISKYCNDLLYIDKSSRVRMRHASARGFLLRRDINSELDDDLTISREHGHKMLAMTCLEYLNGPEMKVKPKRKMVAVAQERSVFASYACEAAHEHVNKSSALDSEILAALATFLRTNVLSWIEELAKREKLDAVLRFAQVLKVFLRRKSRTDLLLGEEVVIIEDWSIDLVKLVSKFGRQLLMHPESILHIIPAFCPPDTAPHWQFSRGMGATLTVSGLSSRSWDDCLCTLVLSSPQQLASGMIRRERLNSIATTDNNFCIGTSLGRIAIFNDQTSLEETVLDHQQPVLHLEYAISQSLLASASKRLIRLWNTETCEQQWQVSCKQSILAMAFVDDDQMLLVALGNNTILALNLIDRSTSSTSWIDVLEEPHYTWYTGIAAEQAAFNKDLGLLALGYRHRHVLVYNYDQESYQIFDHQNGLSDGIDQHLSISIYAMAFSNLPESPLLAVSFSCSDLVLFDVEQGTIQARVTPAWFSHLSSSPDGRTLAAARKDGAIELYDFETLHRLYRIRPEDGTVAALSFSADSERFIVIRAGGRNCRIWDPAALYRRDVGHDSVRSPSLASGSQDEVLEEGDEAVSQISAIACDPDGQTFFVGREDNTVSAHETRTGLPAGVLFSHVASVKDLILGVKGQLKLLVSADTAGFLMVHKLSKNSKKEWSAQEVFSHRASVTGVQQFLINKDLTRLLIVSNDQACLHSMANGKELVAPLKCQHHGRESYVWTHHPLDPSLVMHIAGHEFHIHDWESLQAIASTSARAEAAQLQVEGPLESELHHLAVHSAVTIFSGANTQLAVSYTTRLGQSPGRGSQGSRIVGFPASALPPKTTDQPITALTESESVYEVIDIIVGMYRERLIFIHVDGWICSVKANATGYATGLNSSKGEGVVHHFAPPLGWLRTSRELLVRVSRLGDVLFVVKGEVAVVKRGLDRAADVVR</sequence>
<comment type="caution">
    <text evidence="9">The sequence shown here is derived from an EMBL/GenBank/DDBJ whole genome shotgun (WGS) entry which is preliminary data.</text>
</comment>
<dbReference type="EMBL" id="JBAWTH010000004">
    <property type="protein sequence ID" value="KAL2292133.1"/>
    <property type="molecule type" value="Genomic_DNA"/>
</dbReference>
<feature type="compositionally biased region" description="Polar residues" evidence="5">
    <location>
        <begin position="53"/>
        <end position="69"/>
    </location>
</feature>
<dbReference type="PANTHER" id="PTHR10039">
    <property type="entry name" value="AMELOGENIN"/>
    <property type="match status" value="1"/>
</dbReference>
<dbReference type="Proteomes" id="UP001600888">
    <property type="component" value="Unassembled WGS sequence"/>
</dbReference>
<dbReference type="SMART" id="SM00320">
    <property type="entry name" value="WD40"/>
    <property type="match status" value="6"/>
</dbReference>
<keyword evidence="4" id="KW-0813">Transport</keyword>
<reference evidence="9 10" key="1">
    <citation type="submission" date="2024-03" db="EMBL/GenBank/DDBJ databases">
        <title>A high-quality draft genome sequence of Diaporthe vaccinii, a causative agent of upright dieback and viscid rot disease in cranberry plants.</title>
        <authorList>
            <person name="Sarrasin M."/>
            <person name="Lang B.F."/>
            <person name="Burger G."/>
        </authorList>
    </citation>
    <scope>NUCLEOTIDE SEQUENCE [LARGE SCALE GENOMIC DNA]</scope>
    <source>
        <strain evidence="9 10">IS7</strain>
    </source>
</reference>
<organism evidence="9 10">
    <name type="scientific">Diaporthe vaccinii</name>
    <dbReference type="NCBI Taxonomy" id="105482"/>
    <lineage>
        <taxon>Eukaryota</taxon>
        <taxon>Fungi</taxon>
        <taxon>Dikarya</taxon>
        <taxon>Ascomycota</taxon>
        <taxon>Pezizomycotina</taxon>
        <taxon>Sordariomycetes</taxon>
        <taxon>Sordariomycetidae</taxon>
        <taxon>Diaporthales</taxon>
        <taxon>Diaporthaceae</taxon>
        <taxon>Diaporthe</taxon>
        <taxon>Diaporthe eres species complex</taxon>
    </lineage>
</organism>
<keyword evidence="4" id="KW-0378">Hydrolase</keyword>
<dbReference type="Pfam" id="PF07819">
    <property type="entry name" value="PGAP1"/>
    <property type="match status" value="1"/>
</dbReference>
<evidence type="ECO:0000259" key="6">
    <source>
        <dbReference type="Pfam" id="PF07819"/>
    </source>
</evidence>
<dbReference type="Gene3D" id="2.130.10.10">
    <property type="entry name" value="YVTN repeat-like/Quinoprotein amine dehydrogenase"/>
    <property type="match status" value="3"/>
</dbReference>
<dbReference type="InterPro" id="IPR036322">
    <property type="entry name" value="WD40_repeat_dom_sf"/>
</dbReference>
<dbReference type="SUPFAM" id="SSF53474">
    <property type="entry name" value="alpha/beta-Hydrolases"/>
    <property type="match status" value="1"/>
</dbReference>
<dbReference type="PANTHER" id="PTHR10039:SF16">
    <property type="entry name" value="GPI INOSITOL-DEACYLASE"/>
    <property type="match status" value="1"/>
</dbReference>
<dbReference type="SUPFAM" id="SSF50978">
    <property type="entry name" value="WD40 repeat-like"/>
    <property type="match status" value="2"/>
</dbReference>
<evidence type="ECO:0000259" key="8">
    <source>
        <dbReference type="Pfam" id="PF24883"/>
    </source>
</evidence>
<dbReference type="Pfam" id="PF24883">
    <property type="entry name" value="NPHP3_N"/>
    <property type="match status" value="1"/>
</dbReference>
<evidence type="ECO:0000256" key="4">
    <source>
        <dbReference type="RuleBase" id="RU365011"/>
    </source>
</evidence>
<dbReference type="Gene3D" id="3.40.50.300">
    <property type="entry name" value="P-loop containing nucleotide triphosphate hydrolases"/>
    <property type="match status" value="1"/>
</dbReference>
<dbReference type="Pfam" id="PF22939">
    <property type="entry name" value="WHD_GPIID"/>
    <property type="match status" value="1"/>
</dbReference>
<dbReference type="InterPro" id="IPR056884">
    <property type="entry name" value="NPHP3-like_N"/>
</dbReference>
<keyword evidence="10" id="KW-1185">Reference proteome</keyword>
<evidence type="ECO:0000259" key="7">
    <source>
        <dbReference type="Pfam" id="PF22939"/>
    </source>
</evidence>
<comment type="function">
    <text evidence="1 4">Involved in inositol deacylation of GPI-anchored proteins which plays important roles in the quality control and ER-associated degradation of GPI-anchored proteins.</text>
</comment>
<comment type="similarity">
    <text evidence="4">Belongs to the GPI inositol-deacylase family.</text>
</comment>
<accession>A0ABR4FBQ5</accession>
<gene>
    <name evidence="9" type="ORF">FJTKL_10778</name>
</gene>
<feature type="compositionally biased region" description="Polar residues" evidence="5">
    <location>
        <begin position="9"/>
        <end position="21"/>
    </location>
</feature>
<evidence type="ECO:0000256" key="2">
    <source>
        <dbReference type="ARBA" id="ARBA00015856"/>
    </source>
</evidence>
<keyword evidence="4" id="KW-0472">Membrane</keyword>
<feature type="domain" description="Nephrocystin 3-like N-terminal" evidence="8">
    <location>
        <begin position="373"/>
        <end position="536"/>
    </location>
</feature>
<feature type="domain" description="GPI inositol-deacylase winged helix" evidence="7">
    <location>
        <begin position="640"/>
        <end position="719"/>
    </location>
</feature>
<keyword evidence="4" id="KW-0256">Endoplasmic reticulum</keyword>
<proteinExistence type="inferred from homology"/>
<feature type="region of interest" description="Disordered" evidence="5">
    <location>
        <begin position="1"/>
        <end position="71"/>
    </location>
</feature>
<evidence type="ECO:0000313" key="9">
    <source>
        <dbReference type="EMBL" id="KAL2292133.1"/>
    </source>
</evidence>
<comment type="subcellular location">
    <subcellularLocation>
        <location evidence="4">Endoplasmic reticulum membrane</location>
    </subcellularLocation>
</comment>
<keyword evidence="4" id="KW-0653">Protein transport</keyword>
<dbReference type="SUPFAM" id="SSF52540">
    <property type="entry name" value="P-loop containing nucleoside triphosphate hydrolases"/>
    <property type="match status" value="1"/>
</dbReference>
<dbReference type="InterPro" id="IPR054471">
    <property type="entry name" value="GPIID_WHD"/>
</dbReference>
<evidence type="ECO:0000256" key="3">
    <source>
        <dbReference type="ARBA" id="ARBA00022737"/>
    </source>
</evidence>
<dbReference type="EC" id="3.1.-.-" evidence="4"/>
<dbReference type="InterPro" id="IPR015943">
    <property type="entry name" value="WD40/YVTN_repeat-like_dom_sf"/>
</dbReference>
<evidence type="ECO:0000256" key="5">
    <source>
        <dbReference type="SAM" id="MobiDB-lite"/>
    </source>
</evidence>
<name>A0ABR4FBQ5_9PEZI</name>
<dbReference type="InterPro" id="IPR027417">
    <property type="entry name" value="P-loop_NTPase"/>
</dbReference>
<dbReference type="InterPro" id="IPR029058">
    <property type="entry name" value="AB_hydrolase_fold"/>
</dbReference>
<feature type="domain" description="GPI inositol-deacylase PGAP1-like alpha/beta" evidence="6">
    <location>
        <begin position="92"/>
        <end position="217"/>
    </location>
</feature>
<keyword evidence="3" id="KW-0677">Repeat</keyword>
<dbReference type="InterPro" id="IPR001680">
    <property type="entry name" value="WD40_rpt"/>
</dbReference>
<protein>
    <recommendedName>
        <fullName evidence="2 4">GPI inositol-deacylase</fullName>
        <ecNumber evidence="4">3.1.-.-</ecNumber>
    </recommendedName>
</protein>
<evidence type="ECO:0000313" key="10">
    <source>
        <dbReference type="Proteomes" id="UP001600888"/>
    </source>
</evidence>